<feature type="transmembrane region" description="Helical" evidence="1">
    <location>
        <begin position="207"/>
        <end position="232"/>
    </location>
</feature>
<evidence type="ECO:0000313" key="3">
    <source>
        <dbReference type="Proteomes" id="UP000011626"/>
    </source>
</evidence>
<evidence type="ECO:0008006" key="4">
    <source>
        <dbReference type="Google" id="ProtNLM"/>
    </source>
</evidence>
<keyword evidence="1" id="KW-0812">Transmembrane</keyword>
<feature type="transmembrane region" description="Helical" evidence="1">
    <location>
        <begin position="12"/>
        <end position="33"/>
    </location>
</feature>
<protein>
    <recommendedName>
        <fullName evidence="4">Glycosyltransferase RgtA/B/C/D-like domain-containing protein</fullName>
    </recommendedName>
</protein>
<name>M0CJH7_9EURY</name>
<feature type="transmembrane region" description="Helical" evidence="1">
    <location>
        <begin position="102"/>
        <end position="123"/>
    </location>
</feature>
<dbReference type="AlphaFoldDB" id="M0CJH7"/>
<feature type="transmembrane region" description="Helical" evidence="1">
    <location>
        <begin position="299"/>
        <end position="322"/>
    </location>
</feature>
<feature type="transmembrane region" description="Helical" evidence="1">
    <location>
        <begin position="497"/>
        <end position="515"/>
    </location>
</feature>
<keyword evidence="3" id="KW-1185">Reference proteome</keyword>
<feature type="transmembrane region" description="Helical" evidence="1">
    <location>
        <begin position="253"/>
        <end position="279"/>
    </location>
</feature>
<dbReference type="RefSeq" id="WP_006885333.1">
    <property type="nucleotide sequence ID" value="NZ_AOIU01000036.1"/>
</dbReference>
<feature type="transmembrane region" description="Helical" evidence="1">
    <location>
        <begin position="438"/>
        <end position="456"/>
    </location>
</feature>
<feature type="transmembrane region" description="Helical" evidence="1">
    <location>
        <begin position="358"/>
        <end position="378"/>
    </location>
</feature>
<sequence length="670" mass="70309">MNRHPTTWLPDTRFDVAVAAVGLALAIGLLPLAVLTSSLYVRTVPVVLGTACGVYLLSVRRDDDIERRQPTIDASGVAAAELTAIALIAVATWAALAGTRTLGILLASGAVGAFILLQTVFLADDALDERLVLAQILAHAFVVRFTGLFTTPGFVGVDSWEHVTQYAAAVQAADSLAPLAGAKYFFAPFHHLVTVVGSDLLGVPLRLSLYLVVGSTVALSVLLVYGTARYFVDARWALVAAGAFAMTDQAIRWGMHIIPTSLGLVFFLGVVFAVARLLHAETGYADWALLGGPIVAVTLTHQVSAFVSLVFVGSAVVAQLVVGRAGWANPAGIAGSMDLGAESGDPITDGASRTSPGVVGLHWAFAFHLLFTGAVWAATPWNGQPFLTRMVELVVLTLRNSAGFLNLAGSGGGGAATAAVGTETASQLMTRVATYVDAVGFLVLLFAAVLGGLALVRRHRSPQASHTLVIAIGAMLFFSLGLPLFGIRSFLPGRWFAFAYALMAVVGAVGLHHLGAAFSARAAAAVLVVLLLVFPFAMVAGQKATLDDPTFDDQWSQYAYSESEIAAMGTIGETTPASAGAVFTDHPWRTAFKSSGAYFSDTINLTRVDGTDPPYDRVVYRDYQSTGAPKFVTTGGAVVTRRVTHDQICPGGSNRVYQNQNAELCTRPGA</sequence>
<evidence type="ECO:0000256" key="1">
    <source>
        <dbReference type="SAM" id="Phobius"/>
    </source>
</evidence>
<dbReference type="STRING" id="797114.C475_18333"/>
<reference evidence="2 3" key="1">
    <citation type="journal article" date="2014" name="PLoS Genet.">
        <title>Phylogenetically driven sequencing of extremely halophilic archaea reveals strategies for static and dynamic osmo-response.</title>
        <authorList>
            <person name="Becker E.A."/>
            <person name="Seitzer P.M."/>
            <person name="Tritt A."/>
            <person name="Larsen D."/>
            <person name="Krusor M."/>
            <person name="Yao A.I."/>
            <person name="Wu D."/>
            <person name="Madern D."/>
            <person name="Eisen J.A."/>
            <person name="Darling A.E."/>
            <person name="Facciotti M.T."/>
        </authorList>
    </citation>
    <scope>NUCLEOTIDE SEQUENCE [LARGE SCALE GENOMIC DNA]</scope>
    <source>
        <strain evidence="2 3">2-9-1</strain>
    </source>
</reference>
<feature type="transmembrane region" description="Helical" evidence="1">
    <location>
        <begin position="468"/>
        <end position="491"/>
    </location>
</feature>
<dbReference type="EMBL" id="AOIU01000036">
    <property type="protein sequence ID" value="ELZ22497.1"/>
    <property type="molecule type" value="Genomic_DNA"/>
</dbReference>
<comment type="caution">
    <text evidence="2">The sequence shown here is derived from an EMBL/GenBank/DDBJ whole genome shotgun (WGS) entry which is preliminary data.</text>
</comment>
<feature type="transmembrane region" description="Helical" evidence="1">
    <location>
        <begin position="130"/>
        <end position="150"/>
    </location>
</feature>
<proteinExistence type="predicted"/>
<accession>M0CJH7</accession>
<keyword evidence="1" id="KW-1133">Transmembrane helix</keyword>
<dbReference type="Proteomes" id="UP000011626">
    <property type="component" value="Unassembled WGS sequence"/>
</dbReference>
<feature type="transmembrane region" description="Helical" evidence="1">
    <location>
        <begin position="39"/>
        <end position="57"/>
    </location>
</feature>
<feature type="transmembrane region" description="Helical" evidence="1">
    <location>
        <begin position="77"/>
        <end position="96"/>
    </location>
</feature>
<feature type="transmembrane region" description="Helical" evidence="1">
    <location>
        <begin position="522"/>
        <end position="541"/>
    </location>
</feature>
<keyword evidence="1" id="KW-0472">Membrane</keyword>
<dbReference type="OrthoDB" id="110868at2157"/>
<organism evidence="2 3">
    <name type="scientific">Halosimplex carlsbadense 2-9-1</name>
    <dbReference type="NCBI Taxonomy" id="797114"/>
    <lineage>
        <taxon>Archaea</taxon>
        <taxon>Methanobacteriati</taxon>
        <taxon>Methanobacteriota</taxon>
        <taxon>Stenosarchaea group</taxon>
        <taxon>Halobacteria</taxon>
        <taxon>Halobacteriales</taxon>
        <taxon>Haloarculaceae</taxon>
        <taxon>Halosimplex</taxon>
    </lineage>
</organism>
<dbReference type="eggNOG" id="arCOG03188">
    <property type="taxonomic scope" value="Archaea"/>
</dbReference>
<evidence type="ECO:0000313" key="2">
    <source>
        <dbReference type="EMBL" id="ELZ22497.1"/>
    </source>
</evidence>
<gene>
    <name evidence="2" type="ORF">C475_18333</name>
</gene>